<dbReference type="InterPro" id="IPR018456">
    <property type="entry name" value="PTR2_symporter_CS"/>
</dbReference>
<dbReference type="PROSITE" id="PS01023">
    <property type="entry name" value="PTR2_2"/>
    <property type="match status" value="1"/>
</dbReference>
<sequence>MPVILLNFTQSTLNKIKVPTKEEKIIQFRDTKERNLLLIISYTGFRRFYLVINIGGIYHKIKIGTSPDLTVTEARKKVMN</sequence>
<dbReference type="Gene3D" id="3.30.160.390">
    <property type="entry name" value="Integrase, DNA-binding domain"/>
    <property type="match status" value="1"/>
</dbReference>
<organism evidence="1 2">
    <name type="scientific">Orientia tsutsugamushi</name>
    <name type="common">Rickettsia tsutsugamushi</name>
    <dbReference type="NCBI Taxonomy" id="784"/>
    <lineage>
        <taxon>Bacteria</taxon>
        <taxon>Pseudomonadati</taxon>
        <taxon>Pseudomonadota</taxon>
        <taxon>Alphaproteobacteria</taxon>
        <taxon>Rickettsiales</taxon>
        <taxon>Rickettsiaceae</taxon>
        <taxon>Rickettsieae</taxon>
        <taxon>Orientia</taxon>
    </lineage>
</organism>
<dbReference type="EMBL" id="LS398547">
    <property type="protein sequence ID" value="SPR05441.1"/>
    <property type="molecule type" value="Genomic_DNA"/>
</dbReference>
<dbReference type="Proteomes" id="UP000244960">
    <property type="component" value="Chromosome I"/>
</dbReference>
<dbReference type="RefSeq" id="WP_045919058.1">
    <property type="nucleotide sequence ID" value="NZ_LS398547.1"/>
</dbReference>
<dbReference type="GO" id="GO:0022857">
    <property type="term" value="F:transmembrane transporter activity"/>
    <property type="evidence" value="ECO:0007669"/>
    <property type="project" value="InterPro"/>
</dbReference>
<proteinExistence type="predicted"/>
<evidence type="ECO:0000313" key="1">
    <source>
        <dbReference type="EMBL" id="SPR05441.1"/>
    </source>
</evidence>
<protein>
    <submittedName>
        <fullName evidence="1">Integrase</fullName>
    </submittedName>
</protein>
<evidence type="ECO:0000313" key="2">
    <source>
        <dbReference type="Proteomes" id="UP000244960"/>
    </source>
</evidence>
<dbReference type="GO" id="GO:0006857">
    <property type="term" value="P:oligopeptide transport"/>
    <property type="evidence" value="ECO:0007669"/>
    <property type="project" value="InterPro"/>
</dbReference>
<reference evidence="2" key="1">
    <citation type="submission" date="2018-03" db="EMBL/GenBank/DDBJ databases">
        <authorList>
            <person name="Batty M. E."/>
            <person name="Batty M E."/>
        </authorList>
    </citation>
    <scope>NUCLEOTIDE SEQUENCE [LARGE SCALE GENOMIC DNA]</scope>
</reference>
<accession>A0A2U3QWV8</accession>
<dbReference type="AlphaFoldDB" id="A0A2U3QWV8"/>
<name>A0A2U3QWV8_ORITS</name>
<gene>
    <name evidence="1" type="ORF">UT176_00733</name>
</gene>
<dbReference type="InterPro" id="IPR038488">
    <property type="entry name" value="Integrase_DNA-bd_sf"/>
</dbReference>
<dbReference type="GO" id="GO:0016020">
    <property type="term" value="C:membrane"/>
    <property type="evidence" value="ECO:0007669"/>
    <property type="project" value="InterPro"/>
</dbReference>